<comment type="subcellular location">
    <subcellularLocation>
        <location evidence="1">Nucleus</location>
    </subcellularLocation>
</comment>
<dbReference type="EMBL" id="JAADYS010000805">
    <property type="protein sequence ID" value="KAF4466948.1"/>
    <property type="molecule type" value="Genomic_DNA"/>
</dbReference>
<dbReference type="GO" id="GO:0003700">
    <property type="term" value="F:DNA-binding transcription factor activity"/>
    <property type="evidence" value="ECO:0007669"/>
    <property type="project" value="TreeGrafter"/>
</dbReference>
<dbReference type="PANTHER" id="PTHR37534:SF2">
    <property type="entry name" value="N-ACETYLTRANSFERASE DOMAIN-CONTAINING PROTEIN"/>
    <property type="match status" value="1"/>
</dbReference>
<name>A0A8H4LFY0_9HYPO</name>
<dbReference type="AlphaFoldDB" id="A0A8H4LFY0"/>
<feature type="compositionally biased region" description="Polar residues" evidence="3">
    <location>
        <begin position="197"/>
        <end position="216"/>
    </location>
</feature>
<keyword evidence="2" id="KW-0539">Nucleus</keyword>
<evidence type="ECO:0000256" key="2">
    <source>
        <dbReference type="ARBA" id="ARBA00023242"/>
    </source>
</evidence>
<evidence type="ECO:0000256" key="1">
    <source>
        <dbReference type="ARBA" id="ARBA00004123"/>
    </source>
</evidence>
<comment type="caution">
    <text evidence="4">The sequence shown here is derived from an EMBL/GenBank/DDBJ whole genome shotgun (WGS) entry which is preliminary data.</text>
</comment>
<dbReference type="PANTHER" id="PTHR37534">
    <property type="entry name" value="TRANSCRIPTIONAL ACTIVATOR PROTEIN UGA3"/>
    <property type="match status" value="1"/>
</dbReference>
<dbReference type="GO" id="GO:0005634">
    <property type="term" value="C:nucleus"/>
    <property type="evidence" value="ECO:0007669"/>
    <property type="project" value="UniProtKB-SubCell"/>
</dbReference>
<evidence type="ECO:0000256" key="3">
    <source>
        <dbReference type="SAM" id="MobiDB-lite"/>
    </source>
</evidence>
<sequence length="658" mass="73981">MVFIEHVSNEEARTGTLRSRTRSRAWYDANPRAAWGLSNELLTEAEARGVDLTTRNVSIVPISNAQAILFSAVVDTSCAGDFRPRDKTCTNCKEAGTACKGGGNSELRFRHVDLGQVHHQPQQSPHSRQESTSKATSHKKKPERLSTAVDPSNDSVLEDSLATSLLDPTISQTSAQSTPVVSSFQQPLADDLLPISGSIQDRSDTQGSQDLTNHYGESSLPRLHACTKQTVFEAAKTRSTADRSSSPHEGEPDFLGVSDECTIANTYVDKQQPGCLADDEARLIKHFFDFLLPWFDYCWVRAPFRSFIQSRLFQDVGLLYTVLAVAARHREATEDVYCKSNEYERECLAILIPTLNNNHEMQSEDDGILVSALILRLLDEMTGELTLAKLHLEECLMIHHYPDPTGHRPVIRHIVSAPLLLRIRQHDSHPSETSDAAMAIVLRQEIFVANMTKRSVELNGYDCGIDDSFDEASDVTWMLRIMSHVARVTSYAYGFESRTEAIWNQHWAYLEEWEQKKPLSFMSLNGENSPREKSGSTFPSLYYYNDCAIAGRQYFEICKIILLANDPRVPALGIGRRKYMALQEEHMRSGARTICGIWLSNQRYVSARSLAGLAIAMTGELFIDPPEIKQLLEIIDEAERHVAWPELKAGPQLRDFWM</sequence>
<dbReference type="GO" id="GO:0045944">
    <property type="term" value="P:positive regulation of transcription by RNA polymerase II"/>
    <property type="evidence" value="ECO:0007669"/>
    <property type="project" value="TreeGrafter"/>
</dbReference>
<dbReference type="Pfam" id="PF11951">
    <property type="entry name" value="Fungal_trans_2"/>
    <property type="match status" value="1"/>
</dbReference>
<organism evidence="4 5">
    <name type="scientific">Fusarium albosuccineum</name>
    <dbReference type="NCBI Taxonomy" id="1237068"/>
    <lineage>
        <taxon>Eukaryota</taxon>
        <taxon>Fungi</taxon>
        <taxon>Dikarya</taxon>
        <taxon>Ascomycota</taxon>
        <taxon>Pezizomycotina</taxon>
        <taxon>Sordariomycetes</taxon>
        <taxon>Hypocreomycetidae</taxon>
        <taxon>Hypocreales</taxon>
        <taxon>Nectriaceae</taxon>
        <taxon>Fusarium</taxon>
        <taxon>Fusarium decemcellulare species complex</taxon>
    </lineage>
</organism>
<reference evidence="4 5" key="1">
    <citation type="submission" date="2020-01" db="EMBL/GenBank/DDBJ databases">
        <title>Identification and distribution of gene clusters putatively required for synthesis of sphingolipid metabolism inhibitors in phylogenetically diverse species of the filamentous fungus Fusarium.</title>
        <authorList>
            <person name="Kim H.-S."/>
            <person name="Busman M."/>
            <person name="Brown D.W."/>
            <person name="Divon H."/>
            <person name="Uhlig S."/>
            <person name="Proctor R.H."/>
        </authorList>
    </citation>
    <scope>NUCLEOTIDE SEQUENCE [LARGE SCALE GENOMIC DNA]</scope>
    <source>
        <strain evidence="4 5">NRRL 20459</strain>
    </source>
</reference>
<dbReference type="Proteomes" id="UP000554235">
    <property type="component" value="Unassembled WGS sequence"/>
</dbReference>
<protein>
    <submittedName>
        <fullName evidence="4">Arca</fullName>
    </submittedName>
</protein>
<gene>
    <name evidence="4" type="ORF">FALBO_6186</name>
</gene>
<evidence type="ECO:0000313" key="5">
    <source>
        <dbReference type="Proteomes" id="UP000554235"/>
    </source>
</evidence>
<dbReference type="GO" id="GO:0000976">
    <property type="term" value="F:transcription cis-regulatory region binding"/>
    <property type="evidence" value="ECO:0007669"/>
    <property type="project" value="TreeGrafter"/>
</dbReference>
<evidence type="ECO:0000313" key="4">
    <source>
        <dbReference type="EMBL" id="KAF4466948.1"/>
    </source>
</evidence>
<feature type="region of interest" description="Disordered" evidence="3">
    <location>
        <begin position="195"/>
        <end position="217"/>
    </location>
</feature>
<keyword evidence="5" id="KW-1185">Reference proteome</keyword>
<accession>A0A8H4LFY0</accession>
<proteinExistence type="predicted"/>
<dbReference type="InterPro" id="IPR021858">
    <property type="entry name" value="Fun_TF"/>
</dbReference>
<dbReference type="OrthoDB" id="4525710at2759"/>
<feature type="region of interest" description="Disordered" evidence="3">
    <location>
        <begin position="117"/>
        <end position="154"/>
    </location>
</feature>